<sequence>MTPGLRRTVLGLCWLAIIGGALLFAAGAYTGYAEGVAADETQSVGRLMPAEVAAFVLGPVLAIAGGVVAAVLPRPAATVTGAR</sequence>
<name>A0A9D5YXZ0_9CELL</name>
<accession>A0A9D5YXZ0</accession>
<feature type="transmembrane region" description="Helical" evidence="1">
    <location>
        <begin position="12"/>
        <end position="32"/>
    </location>
</feature>
<keyword evidence="1" id="KW-0812">Transmembrane</keyword>
<evidence type="ECO:0000313" key="2">
    <source>
        <dbReference type="EMBL" id="MBE7699011.1"/>
    </source>
</evidence>
<dbReference type="RefSeq" id="WP_193718365.1">
    <property type="nucleotide sequence ID" value="NZ_JACSPN010000002.1"/>
</dbReference>
<keyword evidence="1" id="KW-0472">Membrane</keyword>
<feature type="transmembrane region" description="Helical" evidence="1">
    <location>
        <begin position="52"/>
        <end position="73"/>
    </location>
</feature>
<protein>
    <submittedName>
        <fullName evidence="2">Uncharacterized protein</fullName>
    </submittedName>
</protein>
<evidence type="ECO:0000313" key="3">
    <source>
        <dbReference type="Proteomes" id="UP000822993"/>
    </source>
</evidence>
<organism evidence="2 3">
    <name type="scientific">Oerskovia douganii</name>
    <dbReference type="NCBI Taxonomy" id="2762210"/>
    <lineage>
        <taxon>Bacteria</taxon>
        <taxon>Bacillati</taxon>
        <taxon>Actinomycetota</taxon>
        <taxon>Actinomycetes</taxon>
        <taxon>Micrococcales</taxon>
        <taxon>Cellulomonadaceae</taxon>
        <taxon>Oerskovia</taxon>
    </lineage>
</organism>
<gene>
    <name evidence="2" type="ORF">H9623_01640</name>
</gene>
<proteinExistence type="predicted"/>
<dbReference type="EMBL" id="JACSPN010000002">
    <property type="protein sequence ID" value="MBE7699011.1"/>
    <property type="molecule type" value="Genomic_DNA"/>
</dbReference>
<reference evidence="2 3" key="1">
    <citation type="submission" date="2020-08" db="EMBL/GenBank/DDBJ databases">
        <title>A Genomic Blueprint of the Chicken Gut Microbiome.</title>
        <authorList>
            <person name="Gilroy R."/>
            <person name="Ravi A."/>
            <person name="Getino M."/>
            <person name="Pursley I."/>
            <person name="Horton D.L."/>
            <person name="Alikhan N.-F."/>
            <person name="Baker D."/>
            <person name="Gharbi K."/>
            <person name="Hall N."/>
            <person name="Watson M."/>
            <person name="Adriaenssens E.M."/>
            <person name="Foster-Nyarko E."/>
            <person name="Jarju S."/>
            <person name="Secka A."/>
            <person name="Antonio M."/>
            <person name="Oren A."/>
            <person name="Chaudhuri R."/>
            <person name="La Ragione R.M."/>
            <person name="Hildebrand F."/>
            <person name="Pallen M.J."/>
        </authorList>
    </citation>
    <scope>NUCLEOTIDE SEQUENCE [LARGE SCALE GENOMIC DNA]</scope>
    <source>
        <strain evidence="2 3">Sa1BUA8</strain>
    </source>
</reference>
<dbReference type="AlphaFoldDB" id="A0A9D5YXZ0"/>
<keyword evidence="3" id="KW-1185">Reference proteome</keyword>
<keyword evidence="1" id="KW-1133">Transmembrane helix</keyword>
<comment type="caution">
    <text evidence="2">The sequence shown here is derived from an EMBL/GenBank/DDBJ whole genome shotgun (WGS) entry which is preliminary data.</text>
</comment>
<evidence type="ECO:0000256" key="1">
    <source>
        <dbReference type="SAM" id="Phobius"/>
    </source>
</evidence>
<dbReference type="Proteomes" id="UP000822993">
    <property type="component" value="Unassembled WGS sequence"/>
</dbReference>